<sequence length="116" mass="13685">MQRPSVFLSVDFDLPRMRSVTSECSQQDNNFEEFNSKYTFIDRWAADQQKRHAKDIVARHQQIVSKKPQQKPKTLKRNEKNIQILREKMAIKTASLELKGTSEEPEQDSDFEDKEL</sequence>
<evidence type="ECO:0000313" key="3">
    <source>
        <dbReference type="Proteomes" id="UP001177023"/>
    </source>
</evidence>
<organism evidence="2 3">
    <name type="scientific">Mesorhabditis spiculigera</name>
    <dbReference type="NCBI Taxonomy" id="96644"/>
    <lineage>
        <taxon>Eukaryota</taxon>
        <taxon>Metazoa</taxon>
        <taxon>Ecdysozoa</taxon>
        <taxon>Nematoda</taxon>
        <taxon>Chromadorea</taxon>
        <taxon>Rhabditida</taxon>
        <taxon>Rhabditina</taxon>
        <taxon>Rhabditomorpha</taxon>
        <taxon>Rhabditoidea</taxon>
        <taxon>Rhabditidae</taxon>
        <taxon>Mesorhabditinae</taxon>
        <taxon>Mesorhabditis</taxon>
    </lineage>
</organism>
<evidence type="ECO:0000313" key="2">
    <source>
        <dbReference type="EMBL" id="CAJ0583030.1"/>
    </source>
</evidence>
<name>A0AA36DAY7_9BILA</name>
<dbReference type="Proteomes" id="UP001177023">
    <property type="component" value="Unassembled WGS sequence"/>
</dbReference>
<gene>
    <name evidence="2" type="ORF">MSPICULIGERA_LOCUS21148</name>
</gene>
<comment type="caution">
    <text evidence="2">The sequence shown here is derived from an EMBL/GenBank/DDBJ whole genome shotgun (WGS) entry which is preliminary data.</text>
</comment>
<proteinExistence type="predicted"/>
<reference evidence="2" key="1">
    <citation type="submission" date="2023-06" db="EMBL/GenBank/DDBJ databases">
        <authorList>
            <person name="Delattre M."/>
        </authorList>
    </citation>
    <scope>NUCLEOTIDE SEQUENCE</scope>
    <source>
        <strain evidence="2">AF72</strain>
    </source>
</reference>
<dbReference type="EMBL" id="CATQJA010002665">
    <property type="protein sequence ID" value="CAJ0583030.1"/>
    <property type="molecule type" value="Genomic_DNA"/>
</dbReference>
<feature type="compositionally biased region" description="Acidic residues" evidence="1">
    <location>
        <begin position="103"/>
        <end position="116"/>
    </location>
</feature>
<keyword evidence="3" id="KW-1185">Reference proteome</keyword>
<protein>
    <submittedName>
        <fullName evidence="2">Uncharacterized protein</fullName>
    </submittedName>
</protein>
<evidence type="ECO:0000256" key="1">
    <source>
        <dbReference type="SAM" id="MobiDB-lite"/>
    </source>
</evidence>
<accession>A0AA36DAY7</accession>
<feature type="region of interest" description="Disordered" evidence="1">
    <location>
        <begin position="94"/>
        <end position="116"/>
    </location>
</feature>
<feature type="non-terminal residue" evidence="2">
    <location>
        <position position="116"/>
    </location>
</feature>
<dbReference type="AlphaFoldDB" id="A0AA36DAY7"/>